<sequence>MSYLMAYTDMSHSIAVNLFPTLDNAPRLRVLDLELVALYDTPRVRLPETWKLTEICLTLKEAGSPSPAPMLPLVRQLSSTLQKLLMDVSDRWRPRPAFAPFIHLPKLTELTCTRMGNFVLEHIAAPKLERLVIITNEYSFPDSVFTHLRTFKALSELSLVDVIWDADSLLSTLRALPTLTTLKITENAQEIAQQCVTAALLSGLTRGGVDVDGVLTPPNPTCPLPNLTTMLLALFKCETEEEAELVAPLRTMALSRPPSESIDDAELRPLDVFGVVYAASASHPATPSWRGGLKAVP</sequence>
<dbReference type="OrthoDB" id="3229088at2759"/>
<dbReference type="EMBL" id="VDMD01000008">
    <property type="protein sequence ID" value="TRM63795.1"/>
    <property type="molecule type" value="Genomic_DNA"/>
</dbReference>
<protein>
    <recommendedName>
        <fullName evidence="3">F-box domain-containing protein</fullName>
    </recommendedName>
</protein>
<accession>A0A550CG63</accession>
<gene>
    <name evidence="1" type="ORF">BD626DRAFT_492713</name>
</gene>
<keyword evidence="2" id="KW-1185">Reference proteome</keyword>
<dbReference type="InterPro" id="IPR032675">
    <property type="entry name" value="LRR_dom_sf"/>
</dbReference>
<proteinExistence type="predicted"/>
<name>A0A550CG63_9AGAR</name>
<dbReference type="AlphaFoldDB" id="A0A550CG63"/>
<reference evidence="1 2" key="1">
    <citation type="journal article" date="2019" name="New Phytol.">
        <title>Comparative genomics reveals unique wood-decay strategies and fruiting body development in the Schizophyllaceae.</title>
        <authorList>
            <person name="Almasi E."/>
            <person name="Sahu N."/>
            <person name="Krizsan K."/>
            <person name="Balint B."/>
            <person name="Kovacs G.M."/>
            <person name="Kiss B."/>
            <person name="Cseklye J."/>
            <person name="Drula E."/>
            <person name="Henrissat B."/>
            <person name="Nagy I."/>
            <person name="Chovatia M."/>
            <person name="Adam C."/>
            <person name="LaButti K."/>
            <person name="Lipzen A."/>
            <person name="Riley R."/>
            <person name="Grigoriev I.V."/>
            <person name="Nagy L.G."/>
        </authorList>
    </citation>
    <scope>NUCLEOTIDE SEQUENCE [LARGE SCALE GENOMIC DNA]</scope>
    <source>
        <strain evidence="1 2">NL-1724</strain>
    </source>
</reference>
<dbReference type="Proteomes" id="UP000320762">
    <property type="component" value="Unassembled WGS sequence"/>
</dbReference>
<comment type="caution">
    <text evidence="1">The sequence shown here is derived from an EMBL/GenBank/DDBJ whole genome shotgun (WGS) entry which is preliminary data.</text>
</comment>
<dbReference type="SUPFAM" id="SSF52047">
    <property type="entry name" value="RNI-like"/>
    <property type="match status" value="1"/>
</dbReference>
<organism evidence="1 2">
    <name type="scientific">Schizophyllum amplum</name>
    <dbReference type="NCBI Taxonomy" id="97359"/>
    <lineage>
        <taxon>Eukaryota</taxon>
        <taxon>Fungi</taxon>
        <taxon>Dikarya</taxon>
        <taxon>Basidiomycota</taxon>
        <taxon>Agaricomycotina</taxon>
        <taxon>Agaricomycetes</taxon>
        <taxon>Agaricomycetidae</taxon>
        <taxon>Agaricales</taxon>
        <taxon>Schizophyllaceae</taxon>
        <taxon>Schizophyllum</taxon>
    </lineage>
</organism>
<evidence type="ECO:0008006" key="3">
    <source>
        <dbReference type="Google" id="ProtNLM"/>
    </source>
</evidence>
<dbReference type="Gene3D" id="3.80.10.10">
    <property type="entry name" value="Ribonuclease Inhibitor"/>
    <property type="match status" value="1"/>
</dbReference>
<evidence type="ECO:0000313" key="2">
    <source>
        <dbReference type="Proteomes" id="UP000320762"/>
    </source>
</evidence>
<evidence type="ECO:0000313" key="1">
    <source>
        <dbReference type="EMBL" id="TRM63795.1"/>
    </source>
</evidence>